<proteinExistence type="predicted"/>
<dbReference type="AlphaFoldDB" id="A0A5B7FDH8"/>
<gene>
    <name evidence="2" type="ORF">E2C01_038185</name>
</gene>
<reference evidence="2 3" key="1">
    <citation type="submission" date="2019-05" db="EMBL/GenBank/DDBJ databases">
        <title>Another draft genome of Portunus trituberculatus and its Hox gene families provides insights of decapod evolution.</title>
        <authorList>
            <person name="Jeong J.-H."/>
            <person name="Song I."/>
            <person name="Kim S."/>
            <person name="Choi T."/>
            <person name="Kim D."/>
            <person name="Ryu S."/>
            <person name="Kim W."/>
        </authorList>
    </citation>
    <scope>NUCLEOTIDE SEQUENCE [LARGE SCALE GENOMIC DNA]</scope>
    <source>
        <tissue evidence="2">Muscle</tissue>
    </source>
</reference>
<keyword evidence="1" id="KW-0472">Membrane</keyword>
<organism evidence="2 3">
    <name type="scientific">Portunus trituberculatus</name>
    <name type="common">Swimming crab</name>
    <name type="synonym">Neptunus trituberculatus</name>
    <dbReference type="NCBI Taxonomy" id="210409"/>
    <lineage>
        <taxon>Eukaryota</taxon>
        <taxon>Metazoa</taxon>
        <taxon>Ecdysozoa</taxon>
        <taxon>Arthropoda</taxon>
        <taxon>Crustacea</taxon>
        <taxon>Multicrustacea</taxon>
        <taxon>Malacostraca</taxon>
        <taxon>Eumalacostraca</taxon>
        <taxon>Eucarida</taxon>
        <taxon>Decapoda</taxon>
        <taxon>Pleocyemata</taxon>
        <taxon>Brachyura</taxon>
        <taxon>Eubrachyura</taxon>
        <taxon>Portunoidea</taxon>
        <taxon>Portunidae</taxon>
        <taxon>Portuninae</taxon>
        <taxon>Portunus</taxon>
    </lineage>
</organism>
<dbReference type="Proteomes" id="UP000324222">
    <property type="component" value="Unassembled WGS sequence"/>
</dbReference>
<feature type="transmembrane region" description="Helical" evidence="1">
    <location>
        <begin position="79"/>
        <end position="102"/>
    </location>
</feature>
<keyword evidence="1" id="KW-1133">Transmembrane helix</keyword>
<evidence type="ECO:0000256" key="1">
    <source>
        <dbReference type="SAM" id="Phobius"/>
    </source>
</evidence>
<dbReference type="EMBL" id="VSRR010006319">
    <property type="protein sequence ID" value="MPC44512.1"/>
    <property type="molecule type" value="Genomic_DNA"/>
</dbReference>
<sequence>MSGVPSVLSPCLHLSKFSLKLCTLCSVTTSSRNAFHFFTVLCGKLYFPISFTHCLLLILFTCFLVLASSVTSIRSSFSIFFFQCHLLFYTLLLGLLVLFYLVRLTVPFPSAFLHVLSLLVPASSL</sequence>
<feature type="transmembrane region" description="Helical" evidence="1">
    <location>
        <begin position="45"/>
        <end position="67"/>
    </location>
</feature>
<keyword evidence="1" id="KW-0812">Transmembrane</keyword>
<accession>A0A5B7FDH8</accession>
<comment type="caution">
    <text evidence="2">The sequence shown here is derived from an EMBL/GenBank/DDBJ whole genome shotgun (WGS) entry which is preliminary data.</text>
</comment>
<name>A0A5B7FDH8_PORTR</name>
<evidence type="ECO:0000313" key="2">
    <source>
        <dbReference type="EMBL" id="MPC44512.1"/>
    </source>
</evidence>
<evidence type="ECO:0000313" key="3">
    <source>
        <dbReference type="Proteomes" id="UP000324222"/>
    </source>
</evidence>
<protein>
    <submittedName>
        <fullName evidence="2">Uncharacterized protein</fullName>
    </submittedName>
</protein>
<keyword evidence="3" id="KW-1185">Reference proteome</keyword>